<dbReference type="Proteomes" id="UP000280825">
    <property type="component" value="Unassembled WGS sequence"/>
</dbReference>
<organism evidence="1 2">
    <name type="scientific">Flavobacterium bomense</name>
    <dbReference type="NCBI Taxonomy" id="2497483"/>
    <lineage>
        <taxon>Bacteria</taxon>
        <taxon>Pseudomonadati</taxon>
        <taxon>Bacteroidota</taxon>
        <taxon>Flavobacteriia</taxon>
        <taxon>Flavobacteriales</taxon>
        <taxon>Flavobacteriaceae</taxon>
        <taxon>Flavobacterium</taxon>
    </lineage>
</organism>
<gene>
    <name evidence="1" type="ORF">EKL98_02835</name>
</gene>
<evidence type="ECO:0000313" key="2">
    <source>
        <dbReference type="Proteomes" id="UP000280825"/>
    </source>
</evidence>
<dbReference type="AlphaFoldDB" id="A0A3S0PJL7"/>
<name>A0A3S0PJL7_9FLAO</name>
<keyword evidence="2" id="KW-1185">Reference proteome</keyword>
<proteinExistence type="predicted"/>
<reference evidence="1 2" key="1">
    <citation type="submission" date="2018-12" db="EMBL/GenBank/DDBJ databases">
        <title>Flavobacterium sp. nov., isolated from glacier ice.</title>
        <authorList>
            <person name="Liu Q."/>
            <person name="Xin Y.-H."/>
        </authorList>
    </citation>
    <scope>NUCLEOTIDE SEQUENCE [LARGE SCALE GENOMIC DNA]</scope>
    <source>
        <strain evidence="1 2">RB1N8</strain>
    </source>
</reference>
<comment type="caution">
    <text evidence="1">The sequence shown here is derived from an EMBL/GenBank/DDBJ whole genome shotgun (WGS) entry which is preliminary data.</text>
</comment>
<dbReference type="RefSeq" id="WP_126459229.1">
    <property type="nucleotide sequence ID" value="NZ_RYDJ01000002.1"/>
</dbReference>
<accession>A0A3S0PJL7</accession>
<sequence>MKPMYHYTTVIEALEDLKEKGFTYDFNIHQDDIKSNPHKFEVNHVYRYEGDTDPDEESVVYGISSDSGKKGVFVAGFSANSNNDAAVVLEKLCIETGGQSKL</sequence>
<evidence type="ECO:0000313" key="1">
    <source>
        <dbReference type="EMBL" id="RTZ06955.1"/>
    </source>
</evidence>
<dbReference type="EMBL" id="RYDJ01000002">
    <property type="protein sequence ID" value="RTZ06955.1"/>
    <property type="molecule type" value="Genomic_DNA"/>
</dbReference>
<evidence type="ECO:0008006" key="3">
    <source>
        <dbReference type="Google" id="ProtNLM"/>
    </source>
</evidence>
<protein>
    <recommendedName>
        <fullName evidence="3">Phosphoribosylpyrophosphate synthetase</fullName>
    </recommendedName>
</protein>